<evidence type="ECO:0000313" key="10">
    <source>
        <dbReference type="Proteomes" id="UP000434036"/>
    </source>
</evidence>
<feature type="transmembrane region" description="Helical" evidence="7">
    <location>
        <begin position="173"/>
        <end position="193"/>
    </location>
</feature>
<gene>
    <name evidence="9" type="ORF">GSF08_04320</name>
</gene>
<dbReference type="PANTHER" id="PTHR40074:SF2">
    <property type="entry name" value="O-ACETYLTRANSFERASE WECH"/>
    <property type="match status" value="1"/>
</dbReference>
<evidence type="ECO:0000256" key="6">
    <source>
        <dbReference type="ARBA" id="ARBA00023136"/>
    </source>
</evidence>
<evidence type="ECO:0000256" key="2">
    <source>
        <dbReference type="ARBA" id="ARBA00007400"/>
    </source>
</evidence>
<dbReference type="PANTHER" id="PTHR40074">
    <property type="entry name" value="O-ACETYLTRANSFERASE WECH"/>
    <property type="match status" value="1"/>
</dbReference>
<reference evidence="9 10" key="2">
    <citation type="submission" date="2020-01" db="EMBL/GenBank/DDBJ databases">
        <title>Clostridiaceae sp. nov. isolated from the gut of human by culturomics.</title>
        <authorList>
            <person name="Chang Y."/>
        </authorList>
    </citation>
    <scope>NUCLEOTIDE SEQUENCE [LARGE SCALE GENOMIC DNA]</scope>
    <source>
        <strain evidence="9 10">DONG20-135</strain>
    </source>
</reference>
<evidence type="ECO:0000256" key="4">
    <source>
        <dbReference type="ARBA" id="ARBA00022692"/>
    </source>
</evidence>
<keyword evidence="10" id="KW-1185">Reference proteome</keyword>
<evidence type="ECO:0000256" key="1">
    <source>
        <dbReference type="ARBA" id="ARBA00004651"/>
    </source>
</evidence>
<keyword evidence="9" id="KW-0808">Transferase</keyword>
<feature type="transmembrane region" description="Helical" evidence="7">
    <location>
        <begin position="39"/>
        <end position="67"/>
    </location>
</feature>
<keyword evidence="3" id="KW-1003">Cell membrane</keyword>
<evidence type="ECO:0000256" key="7">
    <source>
        <dbReference type="SAM" id="Phobius"/>
    </source>
</evidence>
<comment type="similarity">
    <text evidence="2">Belongs to the acyltransferase 3 family.</text>
</comment>
<keyword evidence="6 7" id="KW-0472">Membrane</keyword>
<keyword evidence="4 7" id="KW-0812">Transmembrane</keyword>
<feature type="domain" description="Acyltransferase 3" evidence="8">
    <location>
        <begin position="7"/>
        <end position="330"/>
    </location>
</feature>
<feature type="transmembrane region" description="Helical" evidence="7">
    <location>
        <begin position="76"/>
        <end position="98"/>
    </location>
</feature>
<feature type="transmembrane region" description="Helical" evidence="7">
    <location>
        <begin position="314"/>
        <end position="337"/>
    </location>
</feature>
<dbReference type="InterPro" id="IPR002656">
    <property type="entry name" value="Acyl_transf_3_dom"/>
</dbReference>
<dbReference type="Pfam" id="PF01757">
    <property type="entry name" value="Acyl_transf_3"/>
    <property type="match status" value="1"/>
</dbReference>
<reference evidence="9 10" key="1">
    <citation type="submission" date="2019-12" db="EMBL/GenBank/DDBJ databases">
        <authorList>
            <person name="Yang R."/>
        </authorList>
    </citation>
    <scope>NUCLEOTIDE SEQUENCE [LARGE SCALE GENOMIC DNA]</scope>
    <source>
        <strain evidence="9 10">DONG20-135</strain>
    </source>
</reference>
<keyword evidence="9" id="KW-0012">Acyltransferase</keyword>
<sequence length="370" mass="42578">MKVRERNIELLRIFAMIMIISLHFLGHGGVLVNVSPYSIQYYVCWILEGLCFISVNCYVLISGYFLIDSKFKIKKLLILLGQVFFFSISLYLITSLLSGTPFSKVTLLKAVFPTNSNVYWFVTMYVGMYILSPFINTLLKNLTQKQHFLLICVSVTLFSILPTLFFYSTGLNFGGGNGVVWFIVLYIVAAYIKKYKRVIKNVHKVVLLYGICAVMVPISFFGLDFIANKLNSEFLLQHVQVMYSYNSIFVFFASVFAFLLFLNIKIKSKFCNKIIDIFSATTFGVYLIHDNPFVRSLLWGHLKVYTYLGISTPIFLIRMLFIIFAIFVVCSFISGLVNKFLSYINTMEFLDRLSLFLEKKADAFLTSFIK</sequence>
<feature type="transmembrane region" description="Helical" evidence="7">
    <location>
        <begin position="148"/>
        <end position="167"/>
    </location>
</feature>
<comment type="caution">
    <text evidence="9">The sequence shown here is derived from an EMBL/GenBank/DDBJ whole genome shotgun (WGS) entry which is preliminary data.</text>
</comment>
<feature type="transmembrane region" description="Helical" evidence="7">
    <location>
        <begin position="243"/>
        <end position="262"/>
    </location>
</feature>
<dbReference type="EMBL" id="WUUQ01000001">
    <property type="protein sequence ID" value="MXQ73159.1"/>
    <property type="molecule type" value="Genomic_DNA"/>
</dbReference>
<feature type="transmembrane region" description="Helical" evidence="7">
    <location>
        <begin position="205"/>
        <end position="223"/>
    </location>
</feature>
<protein>
    <submittedName>
        <fullName evidence="9">Acyltransferase family protein</fullName>
    </submittedName>
</protein>
<evidence type="ECO:0000256" key="3">
    <source>
        <dbReference type="ARBA" id="ARBA00022475"/>
    </source>
</evidence>
<feature type="transmembrane region" description="Helical" evidence="7">
    <location>
        <begin position="118"/>
        <end position="136"/>
    </location>
</feature>
<keyword evidence="5 7" id="KW-1133">Transmembrane helix</keyword>
<dbReference type="RefSeq" id="WP_160624578.1">
    <property type="nucleotide sequence ID" value="NZ_WUUQ01000001.1"/>
</dbReference>
<feature type="transmembrane region" description="Helical" evidence="7">
    <location>
        <begin position="12"/>
        <end position="33"/>
    </location>
</feature>
<name>A0A6N8U9B2_9FIRM</name>
<dbReference type="AlphaFoldDB" id="A0A6N8U9B2"/>
<dbReference type="Proteomes" id="UP000434036">
    <property type="component" value="Unassembled WGS sequence"/>
</dbReference>
<dbReference type="GO" id="GO:0016413">
    <property type="term" value="F:O-acetyltransferase activity"/>
    <property type="evidence" value="ECO:0007669"/>
    <property type="project" value="TreeGrafter"/>
</dbReference>
<comment type="subcellular location">
    <subcellularLocation>
        <location evidence="1">Cell membrane</location>
        <topology evidence="1">Multi-pass membrane protein</topology>
    </subcellularLocation>
</comment>
<dbReference type="GO" id="GO:0009246">
    <property type="term" value="P:enterobacterial common antigen biosynthetic process"/>
    <property type="evidence" value="ECO:0007669"/>
    <property type="project" value="TreeGrafter"/>
</dbReference>
<dbReference type="GO" id="GO:0005886">
    <property type="term" value="C:plasma membrane"/>
    <property type="evidence" value="ECO:0007669"/>
    <property type="project" value="UniProtKB-SubCell"/>
</dbReference>
<proteinExistence type="inferred from homology"/>
<organism evidence="9 10">
    <name type="scientific">Copranaerobaculum intestinale</name>
    <dbReference type="NCBI Taxonomy" id="2692629"/>
    <lineage>
        <taxon>Bacteria</taxon>
        <taxon>Bacillati</taxon>
        <taxon>Bacillota</taxon>
        <taxon>Erysipelotrichia</taxon>
        <taxon>Erysipelotrichales</taxon>
        <taxon>Erysipelotrichaceae</taxon>
        <taxon>Copranaerobaculum</taxon>
    </lineage>
</organism>
<accession>A0A6N8U9B2</accession>
<feature type="transmembrane region" description="Helical" evidence="7">
    <location>
        <begin position="274"/>
        <end position="294"/>
    </location>
</feature>
<evidence type="ECO:0000259" key="8">
    <source>
        <dbReference type="Pfam" id="PF01757"/>
    </source>
</evidence>
<evidence type="ECO:0000313" key="9">
    <source>
        <dbReference type="EMBL" id="MXQ73159.1"/>
    </source>
</evidence>
<evidence type="ECO:0000256" key="5">
    <source>
        <dbReference type="ARBA" id="ARBA00022989"/>
    </source>
</evidence>